<dbReference type="GO" id="GO:1902936">
    <property type="term" value="F:phosphatidylinositol bisphosphate binding"/>
    <property type="evidence" value="ECO:0007669"/>
    <property type="project" value="TreeGrafter"/>
</dbReference>
<organism evidence="1 2">
    <name type="scientific">Pyrocoelia pectoralis</name>
    <dbReference type="NCBI Taxonomy" id="417401"/>
    <lineage>
        <taxon>Eukaryota</taxon>
        <taxon>Metazoa</taxon>
        <taxon>Ecdysozoa</taxon>
        <taxon>Arthropoda</taxon>
        <taxon>Hexapoda</taxon>
        <taxon>Insecta</taxon>
        <taxon>Pterygota</taxon>
        <taxon>Neoptera</taxon>
        <taxon>Endopterygota</taxon>
        <taxon>Coleoptera</taxon>
        <taxon>Polyphaga</taxon>
        <taxon>Elateriformia</taxon>
        <taxon>Elateroidea</taxon>
        <taxon>Lampyridae</taxon>
        <taxon>Lampyrinae</taxon>
        <taxon>Pyrocoelia</taxon>
    </lineage>
</organism>
<dbReference type="Gene3D" id="3.40.525.10">
    <property type="entry name" value="CRAL-TRIO lipid binding domain"/>
    <property type="match status" value="1"/>
</dbReference>
<dbReference type="PANTHER" id="PTHR10174">
    <property type="entry name" value="ALPHA-TOCOPHEROL TRANSFER PROTEIN-RELATED"/>
    <property type="match status" value="1"/>
</dbReference>
<dbReference type="PANTHER" id="PTHR10174:SF213">
    <property type="entry name" value="CRAL-TRIO DOMAIN-CONTAINING PROTEIN"/>
    <property type="match status" value="1"/>
</dbReference>
<dbReference type="Proteomes" id="UP001329430">
    <property type="component" value="Chromosome 10"/>
</dbReference>
<proteinExistence type="predicted"/>
<gene>
    <name evidence="1" type="ORF">RI129_012764</name>
</gene>
<sequence>MNRNENAVVKYGFTYRQYVEDNSVNEEDVTHVRNWCETQSLPLLSEEQTILFLLSCNNDVALTKRTIEIAFEIKRNSPEIFDNRKMSGDDIQRVLRICEFCTVPQKTSDGSTVLIFKAKRQEGDHVKWSMRGLLKLICMLLEVAMFASPKCEFVIVFDVQHVSNQNYHDYKQKRC</sequence>
<evidence type="ECO:0000313" key="1">
    <source>
        <dbReference type="EMBL" id="KAK5638469.1"/>
    </source>
</evidence>
<keyword evidence="2" id="KW-1185">Reference proteome</keyword>
<evidence type="ECO:0000313" key="2">
    <source>
        <dbReference type="Proteomes" id="UP001329430"/>
    </source>
</evidence>
<dbReference type="InterPro" id="IPR036865">
    <property type="entry name" value="CRAL-TRIO_dom_sf"/>
</dbReference>
<comment type="caution">
    <text evidence="1">The sequence shown here is derived from an EMBL/GenBank/DDBJ whole genome shotgun (WGS) entry which is preliminary data.</text>
</comment>
<protein>
    <submittedName>
        <fullName evidence="1">Uncharacterized protein</fullName>
    </submittedName>
</protein>
<dbReference type="AlphaFoldDB" id="A0AAN7V162"/>
<dbReference type="GO" id="GO:0016020">
    <property type="term" value="C:membrane"/>
    <property type="evidence" value="ECO:0007669"/>
    <property type="project" value="TreeGrafter"/>
</dbReference>
<name>A0AAN7V162_9COLE</name>
<reference evidence="1 2" key="1">
    <citation type="journal article" date="2024" name="Insects">
        <title>An Improved Chromosome-Level Genome Assembly of the Firefly Pyrocoelia pectoralis.</title>
        <authorList>
            <person name="Fu X."/>
            <person name="Meyer-Rochow V.B."/>
            <person name="Ballantyne L."/>
            <person name="Zhu X."/>
        </authorList>
    </citation>
    <scope>NUCLEOTIDE SEQUENCE [LARGE SCALE GENOMIC DNA]</scope>
    <source>
        <strain evidence="1">XCY_ONT2</strain>
    </source>
</reference>
<dbReference type="EMBL" id="JAVRBK010000010">
    <property type="protein sequence ID" value="KAK5638469.1"/>
    <property type="molecule type" value="Genomic_DNA"/>
</dbReference>
<accession>A0AAN7V162</accession>